<dbReference type="InterPro" id="IPR001199">
    <property type="entry name" value="Cyt_B5-like_heme/steroid-bd"/>
</dbReference>
<evidence type="ECO:0000256" key="16">
    <source>
        <dbReference type="ARBA" id="ARBA00023329"/>
    </source>
</evidence>
<keyword evidence="16" id="KW-0968">Cytoplasmic vesicle</keyword>
<evidence type="ECO:0000256" key="14">
    <source>
        <dbReference type="ARBA" id="ARBA00023180"/>
    </source>
</evidence>
<dbReference type="Gene3D" id="3.40.850.10">
    <property type="entry name" value="Kinesin motor domain"/>
    <property type="match status" value="2"/>
</dbReference>
<dbReference type="InterPro" id="IPR014876">
    <property type="entry name" value="DEK_C"/>
</dbReference>
<evidence type="ECO:0000256" key="2">
    <source>
        <dbReference type="ARBA" id="ARBA00004651"/>
    </source>
</evidence>
<protein>
    <recommendedName>
        <fullName evidence="3">chitin synthase</fullName>
        <ecNumber evidence="3">2.4.1.16</ecNumber>
    </recommendedName>
</protein>
<evidence type="ECO:0000256" key="18">
    <source>
        <dbReference type="SAM" id="MobiDB-lite"/>
    </source>
</evidence>
<dbReference type="InterPro" id="IPR001609">
    <property type="entry name" value="Myosin_head_motor_dom-like"/>
</dbReference>
<evidence type="ECO:0000256" key="15">
    <source>
        <dbReference type="ARBA" id="ARBA00023203"/>
    </source>
</evidence>
<keyword evidence="9 17" id="KW-0067">ATP-binding</keyword>
<evidence type="ECO:0000256" key="6">
    <source>
        <dbReference type="ARBA" id="ARBA00022679"/>
    </source>
</evidence>
<feature type="domain" description="Myosin motor" evidence="20">
    <location>
        <begin position="10"/>
        <end position="791"/>
    </location>
</feature>
<dbReference type="PROSITE" id="PS51456">
    <property type="entry name" value="MYOSIN_MOTOR"/>
    <property type="match status" value="1"/>
</dbReference>
<dbReference type="SMART" id="SM01117">
    <property type="entry name" value="Cyt-b5"/>
    <property type="match status" value="2"/>
</dbReference>
<dbReference type="InterPro" id="IPR004835">
    <property type="entry name" value="Chitin_synth"/>
</dbReference>
<evidence type="ECO:0000259" key="20">
    <source>
        <dbReference type="PROSITE" id="PS51456"/>
    </source>
</evidence>
<keyword evidence="10 19" id="KW-1133">Transmembrane helix</keyword>
<evidence type="ECO:0000256" key="7">
    <source>
        <dbReference type="ARBA" id="ARBA00022692"/>
    </source>
</evidence>
<dbReference type="GO" id="GO:0016459">
    <property type="term" value="C:myosin complex"/>
    <property type="evidence" value="ECO:0007669"/>
    <property type="project" value="UniProtKB-KW"/>
</dbReference>
<dbReference type="GO" id="GO:0030659">
    <property type="term" value="C:cytoplasmic vesicle membrane"/>
    <property type="evidence" value="ECO:0007669"/>
    <property type="project" value="UniProtKB-SubCell"/>
</dbReference>
<keyword evidence="23" id="KW-1185">Reference proteome</keyword>
<dbReference type="InterPro" id="IPR027417">
    <property type="entry name" value="P-loop_NTPase"/>
</dbReference>
<feature type="transmembrane region" description="Helical" evidence="19">
    <location>
        <begin position="987"/>
        <end position="1006"/>
    </location>
</feature>
<dbReference type="InterPro" id="IPR036400">
    <property type="entry name" value="Cyt_B5-like_heme/steroid_sf"/>
</dbReference>
<evidence type="ECO:0000259" key="21">
    <source>
        <dbReference type="PROSITE" id="PS51998"/>
    </source>
</evidence>
<feature type="compositionally biased region" description="Acidic residues" evidence="18">
    <location>
        <begin position="630"/>
        <end position="642"/>
    </location>
</feature>
<dbReference type="GO" id="GO:0006031">
    <property type="term" value="P:chitin biosynthetic process"/>
    <property type="evidence" value="ECO:0007669"/>
    <property type="project" value="TreeGrafter"/>
</dbReference>
<dbReference type="PROSITE" id="PS51998">
    <property type="entry name" value="DEK_C"/>
    <property type="match status" value="1"/>
</dbReference>
<dbReference type="GO" id="GO:0005524">
    <property type="term" value="F:ATP binding"/>
    <property type="evidence" value="ECO:0007669"/>
    <property type="project" value="UniProtKB-UniRule"/>
</dbReference>
<keyword evidence="11 17" id="KW-0518">Myosin</keyword>
<dbReference type="EMBL" id="CCYA01000254">
    <property type="protein sequence ID" value="CEH17095.1"/>
    <property type="molecule type" value="Genomic_DNA"/>
</dbReference>
<keyword evidence="6 22" id="KW-0808">Transferase</keyword>
<dbReference type="SUPFAM" id="SSF55856">
    <property type="entry name" value="Cytochrome b5-like heme/steroid binding domain"/>
    <property type="match status" value="1"/>
</dbReference>
<keyword evidence="7 19" id="KW-0812">Transmembrane</keyword>
<keyword evidence="15 17" id="KW-0009">Actin-binding</keyword>
<keyword evidence="5" id="KW-0328">Glycosyltransferase</keyword>
<dbReference type="Pfam" id="PF03142">
    <property type="entry name" value="Chitin_synth_2"/>
    <property type="match status" value="1"/>
</dbReference>
<dbReference type="InterPro" id="IPR036961">
    <property type="entry name" value="Kinesin_motor_dom_sf"/>
</dbReference>
<dbReference type="GO" id="GO:0003774">
    <property type="term" value="F:cytoskeletal motor activity"/>
    <property type="evidence" value="ECO:0007669"/>
    <property type="project" value="UniProtKB-UniRule"/>
</dbReference>
<dbReference type="PRINTS" id="PR00193">
    <property type="entry name" value="MYOSINHEAVY"/>
</dbReference>
<dbReference type="Proteomes" id="UP000054845">
    <property type="component" value="Unassembled WGS sequence"/>
</dbReference>
<dbReference type="Gene3D" id="1.10.10.820">
    <property type="match status" value="1"/>
</dbReference>
<comment type="similarity">
    <text evidence="17">Belongs to the TRAFAC class myosin-kinesin ATPase superfamily. Myosin family.</text>
</comment>
<evidence type="ECO:0000256" key="5">
    <source>
        <dbReference type="ARBA" id="ARBA00022676"/>
    </source>
</evidence>
<dbReference type="SUPFAM" id="SSF52540">
    <property type="entry name" value="P-loop containing nucleoside triphosphate hydrolases"/>
    <property type="match status" value="1"/>
</dbReference>
<dbReference type="Gene3D" id="1.20.58.530">
    <property type="match status" value="2"/>
</dbReference>
<evidence type="ECO:0000313" key="22">
    <source>
        <dbReference type="EMBL" id="CEH17095.1"/>
    </source>
</evidence>
<evidence type="ECO:0000256" key="17">
    <source>
        <dbReference type="PROSITE-ProRule" id="PRU00782"/>
    </source>
</evidence>
<dbReference type="InterPro" id="IPR029044">
    <property type="entry name" value="Nucleotide-diphossugar_trans"/>
</dbReference>
<dbReference type="EC" id="2.4.1.16" evidence="3"/>
<feature type="binding site" evidence="17">
    <location>
        <begin position="113"/>
        <end position="120"/>
    </location>
    <ligand>
        <name>ATP</name>
        <dbReference type="ChEBI" id="CHEBI:30616"/>
    </ligand>
</feature>
<dbReference type="CDD" id="cd14879">
    <property type="entry name" value="MYSc_Myo17"/>
    <property type="match status" value="1"/>
</dbReference>
<feature type="region of interest" description="Actin-binding" evidence="17">
    <location>
        <begin position="665"/>
        <end position="687"/>
    </location>
</feature>
<feature type="compositionally biased region" description="Polar residues" evidence="18">
    <location>
        <begin position="586"/>
        <end position="596"/>
    </location>
</feature>
<feature type="transmembrane region" description="Helical" evidence="19">
    <location>
        <begin position="1248"/>
        <end position="1267"/>
    </location>
</feature>
<dbReference type="SUPFAM" id="SSF109715">
    <property type="entry name" value="DEK C-terminal domain"/>
    <property type="match status" value="1"/>
</dbReference>
<comment type="subcellular location">
    <subcellularLocation>
        <location evidence="2">Cell membrane</location>
        <topology evidence="2">Multi-pass membrane protein</topology>
    </subcellularLocation>
    <subcellularLocation>
        <location evidence="1">Cytoplasmic vesicle membrane</location>
        <topology evidence="1">Multi-pass membrane protein</topology>
    </subcellularLocation>
</comment>
<dbReference type="SMART" id="SM00242">
    <property type="entry name" value="MYSc"/>
    <property type="match status" value="1"/>
</dbReference>
<evidence type="ECO:0000256" key="9">
    <source>
        <dbReference type="ARBA" id="ARBA00022840"/>
    </source>
</evidence>
<feature type="transmembrane region" description="Helical" evidence="19">
    <location>
        <begin position="1698"/>
        <end position="1721"/>
    </location>
</feature>
<feature type="transmembrane region" description="Helical" evidence="19">
    <location>
        <begin position="1670"/>
        <end position="1691"/>
    </location>
</feature>
<dbReference type="STRING" id="401625.A0A0P1BN94"/>
<keyword evidence="13 17" id="KW-0505">Motor protein</keyword>
<evidence type="ECO:0000256" key="10">
    <source>
        <dbReference type="ARBA" id="ARBA00022989"/>
    </source>
</evidence>
<evidence type="ECO:0000256" key="4">
    <source>
        <dbReference type="ARBA" id="ARBA00022475"/>
    </source>
</evidence>
<dbReference type="GO" id="GO:0031505">
    <property type="term" value="P:fungal-type cell wall organization"/>
    <property type="evidence" value="ECO:0007669"/>
    <property type="project" value="TreeGrafter"/>
</dbReference>
<dbReference type="InterPro" id="IPR036037">
    <property type="entry name" value="MYSc_Myo17"/>
</dbReference>
<evidence type="ECO:0000256" key="13">
    <source>
        <dbReference type="ARBA" id="ARBA00023175"/>
    </source>
</evidence>
<proteinExistence type="inferred from homology"/>
<dbReference type="GO" id="GO:0030428">
    <property type="term" value="C:cell septum"/>
    <property type="evidence" value="ECO:0007669"/>
    <property type="project" value="TreeGrafter"/>
</dbReference>
<keyword evidence="12 19" id="KW-0472">Membrane</keyword>
<reference evidence="22 23" key="1">
    <citation type="submission" date="2014-09" db="EMBL/GenBank/DDBJ databases">
        <authorList>
            <person name="Magalhaes I.L.F."/>
            <person name="Oliveira U."/>
            <person name="Santos F.R."/>
            <person name="Vidigal T.H.D.A."/>
            <person name="Brescovit A.D."/>
            <person name="Santos A.J."/>
        </authorList>
    </citation>
    <scope>NUCLEOTIDE SEQUENCE [LARGE SCALE GENOMIC DNA]</scope>
</reference>
<dbReference type="PANTHER" id="PTHR22914">
    <property type="entry name" value="CHITIN SYNTHASE"/>
    <property type="match status" value="1"/>
</dbReference>
<feature type="domain" description="DEK-C" evidence="21">
    <location>
        <begin position="1951"/>
        <end position="2006"/>
    </location>
</feature>
<dbReference type="PANTHER" id="PTHR22914:SF45">
    <property type="entry name" value="CHITIN SYNTHASE"/>
    <property type="match status" value="1"/>
</dbReference>
<dbReference type="Gene3D" id="3.10.120.10">
    <property type="entry name" value="Cytochrome b5-like heme/steroid binding domain"/>
    <property type="match status" value="1"/>
</dbReference>
<keyword evidence="14" id="KW-0325">Glycoprotein</keyword>
<dbReference type="Gene3D" id="1.10.10.60">
    <property type="entry name" value="Homeodomain-like"/>
    <property type="match status" value="1"/>
</dbReference>
<evidence type="ECO:0000256" key="19">
    <source>
        <dbReference type="SAM" id="Phobius"/>
    </source>
</evidence>
<evidence type="ECO:0000256" key="11">
    <source>
        <dbReference type="ARBA" id="ARBA00023123"/>
    </source>
</evidence>
<feature type="compositionally biased region" description="Gly residues" evidence="18">
    <location>
        <begin position="1823"/>
        <end position="1834"/>
    </location>
</feature>
<dbReference type="GO" id="GO:0004100">
    <property type="term" value="F:chitin synthase activity"/>
    <property type="evidence" value="ECO:0007669"/>
    <property type="project" value="UniProtKB-EC"/>
</dbReference>
<keyword evidence="8 17" id="KW-0547">Nucleotide-binding</keyword>
<dbReference type="GO" id="GO:0005886">
    <property type="term" value="C:plasma membrane"/>
    <property type="evidence" value="ECO:0007669"/>
    <property type="project" value="UniProtKB-SubCell"/>
</dbReference>
<feature type="transmembrane region" description="Helical" evidence="19">
    <location>
        <begin position="1637"/>
        <end position="1664"/>
    </location>
</feature>
<evidence type="ECO:0000256" key="3">
    <source>
        <dbReference type="ARBA" id="ARBA00012543"/>
    </source>
</evidence>
<organism evidence="22 23">
    <name type="scientific">Ceraceosorus bombacis</name>
    <dbReference type="NCBI Taxonomy" id="401625"/>
    <lineage>
        <taxon>Eukaryota</taxon>
        <taxon>Fungi</taxon>
        <taxon>Dikarya</taxon>
        <taxon>Basidiomycota</taxon>
        <taxon>Ustilaginomycotina</taxon>
        <taxon>Exobasidiomycetes</taxon>
        <taxon>Ceraceosorales</taxon>
        <taxon>Ceraceosoraceae</taxon>
        <taxon>Ceraceosorus</taxon>
    </lineage>
</organism>
<evidence type="ECO:0000256" key="1">
    <source>
        <dbReference type="ARBA" id="ARBA00004439"/>
    </source>
</evidence>
<dbReference type="Gene3D" id="1.20.120.720">
    <property type="entry name" value="Myosin VI head, motor domain, U50 subdomain"/>
    <property type="match status" value="1"/>
</dbReference>
<evidence type="ECO:0000256" key="12">
    <source>
        <dbReference type="ARBA" id="ARBA00023136"/>
    </source>
</evidence>
<dbReference type="GO" id="GO:0003779">
    <property type="term" value="F:actin binding"/>
    <property type="evidence" value="ECO:0007669"/>
    <property type="project" value="UniProtKB-KW"/>
</dbReference>
<evidence type="ECO:0000313" key="23">
    <source>
        <dbReference type="Proteomes" id="UP000054845"/>
    </source>
</evidence>
<dbReference type="Pfam" id="PF00063">
    <property type="entry name" value="Myosin_head"/>
    <property type="match status" value="2"/>
</dbReference>
<dbReference type="Pfam" id="PF00173">
    <property type="entry name" value="Cyt-b5"/>
    <property type="match status" value="1"/>
</dbReference>
<dbReference type="OrthoDB" id="370884at2759"/>
<dbReference type="SUPFAM" id="SSF53448">
    <property type="entry name" value="Nucleotide-diphospho-sugar transferases"/>
    <property type="match status" value="1"/>
</dbReference>
<feature type="region of interest" description="Disordered" evidence="18">
    <location>
        <begin position="582"/>
        <end position="649"/>
    </location>
</feature>
<sequence length="2027" mass="223672">MASRSTPAPEDVHKLAELSNVTADTIFTVLRDRFFSALPYTRLSDSILISVNPFAAPGNRNSDDTLREYTKDYRETNKANRVRNLPPHIFATACNAYFYMRRTGQDQSILFAGETASGKTELRRLAIRTLVDLSAPPPGKKGSKLAVQVPSGEFILESLGNARTLENGNASRFGKYTELQFSESGRLVGSKTLDYYLEKTRVFSCAGSERNFHVFHYLVAGATEEEKEFLHITDAAAFRYLGSQRGHRETAREDAARFNRLKQAFKNVGLSKRQVASICQVLAAILHLGNLDFYQDRHSTQDSASIRNPEVLNVVAGFLGVASKELSEVLTYKTRLIKNEVCTILLDSDGAAANRDDLAKSLYSLLFAWLNEHINEKLCKDDFDTFVGLFDLPGFQNLSRANSLDQFCINYANEATHGYMLRTVFEKTKAEYSDEGITYLSPDVPYFDNAETLRLINNQPGGLVHIMDDQARRMPKKTDHTMAEAFGKRWGNHPTFKVGPADRSGFSTFTISHFAGPVTYSCEGLLEKNAEVVSPDFVSMLRGQQVDAGKSASDVQGGQSAGSTVAFIRSLFSTRALKTQAHPKSEQTIVAAQQSVKPIRQPSMRRTAKGSGTIRRAGTQRRGGNLAPGGEEDSDDDAEAEGEGGAGAAKKTTARFVAGEFRSALDTLFETLDETKAWFVLALRPNDNQLPNQFEARVVKQQVKTLAIAEMSRKTLNEYCVSMTPEEFCERYADAPSLSAASMRGASGGEAKQKFAAAKDIMGWADAEAAAGRVKVFLSHEAFRELEDELRAADPEEVRANERKALIDADAAAKGETDPFSPLGVLEEGAHGVPDSPGLVGAYGDPFKERSQAAVPLVGGEDAMDDAKSAFSEMTGPGAFLSRRSYGGGFSTAAPSVIGSEAYAPSRNMFADAGSRGADEKGGAGFTAPDAGLVREEHGVSSTRRRWVAFTWLLTFWIPSPVLSLVGGLKRPDIRMAWREKLAINMAIWFVCGCAIFVIAVLGNLICPKEHVYSQDEFANHKGDDAFTAIRGEVFDLNGIARFHRTQIPVVGEKVIMAYAGEDATNIFPVQVNALCNGENGQVSPWVQLSGDNTTLYPNAQYHDFRAVTQDIRPDWYYESMWLMRSNYRVGFMGYTPDGINDMLDSGRSIVIYRGGVYDFTQYIAQGRRGVPEAPPGQQAPADTNLQFMSNVVIDLAVQNPGKDITASFDRLGLSSEVLDRQRVCMRNLFFIGKQDGRNSPRCQFSRYLLLALSIFMISIIGFKFLAALQFGRVRKPEDHDKFVLCQVPCYTEGEESMRKTIDSLAALKYDDKRKLLFVICDGNIVGAGNDRPTPRIVLDILGADPSLEPEALSFLSLGEGARQHNMAKVYSGLYEHAGHVVPYVVVVKCGKPTERQRPGNRGKRDSQLVLMRFLNKVHFGLPMNPMELEVYHQIKNVIGVNPSFYEYILQVDADTEVEAYSLNRFISAFTNDKRVIGLCGETALSNSKKSFITMLQVYEYYISHYMAKAFESLFGSVTCLPGCFSMFRIRTPDTHRPLFIANSVVDEYAENRVDTLHTKNLLHLGEDRYLTTLVLKHFNNYKTIFVRDAKAKTTAPEEWGVLLSQRRRWINSTVHNLFELLSGANLCGFCLFSMRFVVFIDLLSTIIAPVTVVYIVYLIYLVATDSSTVPLTSIIMLVAIYGLQAIIFLLNRKFEMVIWMLIYLIATPIWSLFLPLYSFWHMDDFSWGSTRVVVGESGKRVVMHDEGVFDPSSIPLQTWAEYENELWERNSARSIGSIIEAARKEQSQASRAGSQYTPSLYGQPLMMHHQQSFGHSPTASAYGGGGGGPGSAMGGYFPPGDARQSTYTLNQMPATQPYTQPAGHASGYGTPAGMSMYGAPAGYMAQPQVAASPGYAGTPSMYGAMGGYGAPQSMYGGPAMSQIGMGNARASSYSLSGEAALVDTRAPGQLPSDDTIARDIRDLIANADLQTITKKKLRQQLEQRYGVPVDSKKAFTITKKKLRQQLEQRYGVPVDSKKAFNTLLSS</sequence>
<dbReference type="Pfam" id="PF08766">
    <property type="entry name" value="DEK_C"/>
    <property type="match status" value="1"/>
</dbReference>
<evidence type="ECO:0000256" key="8">
    <source>
        <dbReference type="ARBA" id="ARBA00022741"/>
    </source>
</evidence>
<feature type="region of interest" description="Disordered" evidence="18">
    <location>
        <begin position="1813"/>
        <end position="1835"/>
    </location>
</feature>
<accession>A0A0P1BN94</accession>
<name>A0A0P1BN94_9BASI</name>
<feature type="transmembrane region" description="Helical" evidence="19">
    <location>
        <begin position="947"/>
        <end position="966"/>
    </location>
</feature>
<keyword evidence="4" id="KW-1003">Cell membrane</keyword>